<dbReference type="Pfam" id="PF03732">
    <property type="entry name" value="Retrotrans_gag"/>
    <property type="match status" value="1"/>
</dbReference>
<protein>
    <recommendedName>
        <fullName evidence="1">Retrotransposon gag domain-containing protein</fullName>
    </recommendedName>
</protein>
<evidence type="ECO:0000259" key="1">
    <source>
        <dbReference type="Pfam" id="PF03732"/>
    </source>
</evidence>
<proteinExistence type="predicted"/>
<dbReference type="CDD" id="cd00303">
    <property type="entry name" value="retropepsin_like"/>
    <property type="match status" value="1"/>
</dbReference>
<reference evidence="2" key="2">
    <citation type="submission" date="2022-01" db="EMBL/GenBank/DDBJ databases">
        <authorList>
            <person name="Yamashiro T."/>
            <person name="Shiraishi A."/>
            <person name="Satake H."/>
            <person name="Nakayama K."/>
        </authorList>
    </citation>
    <scope>NUCLEOTIDE SEQUENCE</scope>
</reference>
<dbReference type="Pfam" id="PF08284">
    <property type="entry name" value="RVP_2"/>
    <property type="match status" value="1"/>
</dbReference>
<accession>A0ABQ5H526</accession>
<dbReference type="Gene3D" id="2.40.70.10">
    <property type="entry name" value="Acid Proteases"/>
    <property type="match status" value="1"/>
</dbReference>
<evidence type="ECO:0000313" key="2">
    <source>
        <dbReference type="EMBL" id="GJT82714.1"/>
    </source>
</evidence>
<reference evidence="2" key="1">
    <citation type="journal article" date="2022" name="Int. J. Mol. Sci.">
        <title>Draft Genome of Tanacetum Coccineum: Genomic Comparison of Closely Related Tanacetum-Family Plants.</title>
        <authorList>
            <person name="Yamashiro T."/>
            <person name="Shiraishi A."/>
            <person name="Nakayama K."/>
            <person name="Satake H."/>
        </authorList>
    </citation>
    <scope>NUCLEOTIDE SEQUENCE</scope>
</reference>
<evidence type="ECO:0000313" key="3">
    <source>
        <dbReference type="Proteomes" id="UP001151760"/>
    </source>
</evidence>
<dbReference type="InterPro" id="IPR005162">
    <property type="entry name" value="Retrotrans_gag_dom"/>
</dbReference>
<comment type="caution">
    <text evidence="2">The sequence shown here is derived from an EMBL/GenBank/DDBJ whole genome shotgun (WGS) entry which is preliminary data.</text>
</comment>
<name>A0ABQ5H526_9ASTR</name>
<dbReference type="PANTHER" id="PTHR33067:SF35">
    <property type="entry name" value="ASPARTIC PEPTIDASE DDI1-TYPE DOMAIN-CONTAINING PROTEIN"/>
    <property type="match status" value="1"/>
</dbReference>
<dbReference type="Proteomes" id="UP001151760">
    <property type="component" value="Unassembled WGS sequence"/>
</dbReference>
<dbReference type="PANTHER" id="PTHR33067">
    <property type="entry name" value="RNA-DIRECTED DNA POLYMERASE-RELATED"/>
    <property type="match status" value="1"/>
</dbReference>
<dbReference type="InterPro" id="IPR021109">
    <property type="entry name" value="Peptidase_aspartic_dom_sf"/>
</dbReference>
<organism evidence="2 3">
    <name type="scientific">Tanacetum coccineum</name>
    <dbReference type="NCBI Taxonomy" id="301880"/>
    <lineage>
        <taxon>Eukaryota</taxon>
        <taxon>Viridiplantae</taxon>
        <taxon>Streptophyta</taxon>
        <taxon>Embryophyta</taxon>
        <taxon>Tracheophyta</taxon>
        <taxon>Spermatophyta</taxon>
        <taxon>Magnoliopsida</taxon>
        <taxon>eudicotyledons</taxon>
        <taxon>Gunneridae</taxon>
        <taxon>Pentapetalae</taxon>
        <taxon>asterids</taxon>
        <taxon>campanulids</taxon>
        <taxon>Asterales</taxon>
        <taxon>Asteraceae</taxon>
        <taxon>Asteroideae</taxon>
        <taxon>Anthemideae</taxon>
        <taxon>Anthemidinae</taxon>
        <taxon>Tanacetum</taxon>
    </lineage>
</organism>
<sequence>MKRLFVGSITTCKLFKQAFLDEYRPPLKIIKQIESIRNFKQKLNEPLHCSWERFTESLFSCPEHKLNEHEQLRIFYQGLEAETRLKVDFKGPIPQMTPTKEMEAIQELSAHSLSCINIPVFEALEQMPKYAKFMKDLLARKGKTKETSKITINERCSVVLLNKIPFKEKDPRSFTIPCVIGKMGIDKPLADLGANISLMPYYMYARLDLGELKPTRMCIELANKSTQYPRGIAENVIVKIDKFIFLVDFVVLDMKEDHKISIILGRRFLAITHAMIDVFNKKISFEVGNETIMFDIEKSMKFSTPEDDECLSIDIVDKVDSNLVHEILPSSPLD</sequence>
<feature type="domain" description="Retrotransposon gag" evidence="1">
    <location>
        <begin position="13"/>
        <end position="80"/>
    </location>
</feature>
<keyword evidence="3" id="KW-1185">Reference proteome</keyword>
<dbReference type="EMBL" id="BQNB010019193">
    <property type="protein sequence ID" value="GJT82714.1"/>
    <property type="molecule type" value="Genomic_DNA"/>
</dbReference>
<gene>
    <name evidence="2" type="ORF">Tco_1057056</name>
</gene>